<comment type="similarity">
    <text evidence="1 4">Belongs to the cytochrome P450 family.</text>
</comment>
<dbReference type="InterPro" id="IPR002397">
    <property type="entry name" value="Cyt_P450_B"/>
</dbReference>
<dbReference type="Pfam" id="PF00067">
    <property type="entry name" value="p450"/>
    <property type="match status" value="1"/>
</dbReference>
<evidence type="ECO:0000256" key="1">
    <source>
        <dbReference type="ARBA" id="ARBA00010617"/>
    </source>
</evidence>
<gene>
    <name evidence="5" type="ORF">JNE38_15665</name>
</gene>
<evidence type="ECO:0000256" key="2">
    <source>
        <dbReference type="ARBA" id="ARBA00022617"/>
    </source>
</evidence>
<dbReference type="InterPro" id="IPR017972">
    <property type="entry name" value="Cyt_P450_CS"/>
</dbReference>
<dbReference type="PROSITE" id="PS00086">
    <property type="entry name" value="CYTOCHROME_P450"/>
    <property type="match status" value="1"/>
</dbReference>
<name>A0ABX7FH54_BRECH</name>
<dbReference type="SUPFAM" id="SSF48264">
    <property type="entry name" value="Cytochrome P450"/>
    <property type="match status" value="1"/>
</dbReference>
<evidence type="ECO:0000256" key="3">
    <source>
        <dbReference type="ARBA" id="ARBA00023033"/>
    </source>
</evidence>
<dbReference type="RefSeq" id="WP_203254611.1">
    <property type="nucleotide sequence ID" value="NZ_CP069127.1"/>
</dbReference>
<evidence type="ECO:0000313" key="6">
    <source>
        <dbReference type="Proteomes" id="UP000596248"/>
    </source>
</evidence>
<evidence type="ECO:0000256" key="4">
    <source>
        <dbReference type="RuleBase" id="RU000461"/>
    </source>
</evidence>
<reference evidence="5 6" key="1">
    <citation type="submission" date="2021-01" db="EMBL/GenBank/DDBJ databases">
        <title>Identification of strong promoters based on the transcriptome of Brevibacillus choshinensis.</title>
        <authorList>
            <person name="Yao D."/>
            <person name="Zhang K."/>
            <person name="Wu J."/>
        </authorList>
    </citation>
    <scope>NUCLEOTIDE SEQUENCE [LARGE SCALE GENOMIC DNA]</scope>
    <source>
        <strain evidence="5 6">HPD31-SP3</strain>
    </source>
</reference>
<protein>
    <submittedName>
        <fullName evidence="5">Cytochrome P450</fullName>
    </submittedName>
</protein>
<dbReference type="CDD" id="cd11032">
    <property type="entry name" value="P450_EryK-like"/>
    <property type="match status" value="1"/>
</dbReference>
<dbReference type="PANTHER" id="PTHR46696">
    <property type="entry name" value="P450, PUTATIVE (EUROFUNG)-RELATED"/>
    <property type="match status" value="1"/>
</dbReference>
<dbReference type="Proteomes" id="UP000596248">
    <property type="component" value="Chromosome"/>
</dbReference>
<evidence type="ECO:0000313" key="5">
    <source>
        <dbReference type="EMBL" id="QRG65093.1"/>
    </source>
</evidence>
<dbReference type="PRINTS" id="PR00385">
    <property type="entry name" value="P450"/>
</dbReference>
<dbReference type="PANTHER" id="PTHR46696:SF1">
    <property type="entry name" value="CYTOCHROME P450 YJIB-RELATED"/>
    <property type="match status" value="1"/>
</dbReference>
<sequence>MPNYLLGGKPTVNPDKQPARYATIIFMRELARHEDQLFPFPIYRELRENTPVRFDEDRNSWDVFRYEDVHRILKDPAAFSSRRGLEVRGETLLTMDQPKHTHMRNLVNKAFTPKAINDLAPRISSITNELLDQVIQSGKMDVVHDLATPLPVIVIAELLGVPAKDRMLFKEWSDTMVKGVEGSSDEAFAQMVAERDKAEKELSAYFLAILNERRKQPEDDLVSALLQAEIDGEKLQEQEILRFCILLLVAGNETTTNLITNAVRLLTEQPAIQNQVRQNPELVKTTVEETLRFYPPIVAIGRMTTQDVEIGGQLIREGQQVVSWVGAANRDPEKFEDPDTFLPDRKPNPHMGFGFGIHFCLGAPLARLEAQIALEIMLSRMDDLSFAKTTLTPIPSPFVFGVKSYPITFSART</sequence>
<organism evidence="5 6">
    <name type="scientific">Brevibacillus choshinensis</name>
    <dbReference type="NCBI Taxonomy" id="54911"/>
    <lineage>
        <taxon>Bacteria</taxon>
        <taxon>Bacillati</taxon>
        <taxon>Bacillota</taxon>
        <taxon>Bacilli</taxon>
        <taxon>Bacillales</taxon>
        <taxon>Paenibacillaceae</taxon>
        <taxon>Brevibacillus</taxon>
    </lineage>
</organism>
<keyword evidence="4" id="KW-0479">Metal-binding</keyword>
<keyword evidence="4" id="KW-0408">Iron</keyword>
<dbReference type="PRINTS" id="PR00359">
    <property type="entry name" value="BP450"/>
</dbReference>
<keyword evidence="2 4" id="KW-0349">Heme</keyword>
<dbReference type="InterPro" id="IPR001128">
    <property type="entry name" value="Cyt_P450"/>
</dbReference>
<dbReference type="EMBL" id="CP069127">
    <property type="protein sequence ID" value="QRG65093.1"/>
    <property type="molecule type" value="Genomic_DNA"/>
</dbReference>
<proteinExistence type="inferred from homology"/>
<keyword evidence="4" id="KW-0560">Oxidoreductase</keyword>
<dbReference type="InterPro" id="IPR036396">
    <property type="entry name" value="Cyt_P450_sf"/>
</dbReference>
<keyword evidence="3 4" id="KW-0503">Monooxygenase</keyword>
<accession>A0ABX7FH54</accession>
<dbReference type="Gene3D" id="1.10.630.10">
    <property type="entry name" value="Cytochrome P450"/>
    <property type="match status" value="1"/>
</dbReference>
<keyword evidence="6" id="KW-1185">Reference proteome</keyword>